<name>A0A5N5CUD8_9PEZI</name>
<evidence type="ECO:0000313" key="4">
    <source>
        <dbReference type="Proteomes" id="UP000325902"/>
    </source>
</evidence>
<dbReference type="EMBL" id="VCHE01000245">
    <property type="protein sequence ID" value="KAB2568968.1"/>
    <property type="molecule type" value="Genomic_DNA"/>
</dbReference>
<evidence type="ECO:0000313" key="3">
    <source>
        <dbReference type="EMBL" id="KAF9629741.1"/>
    </source>
</evidence>
<evidence type="ECO:0000256" key="1">
    <source>
        <dbReference type="SAM" id="MobiDB-lite"/>
    </source>
</evidence>
<reference evidence="3" key="2">
    <citation type="journal article" date="2018" name="DNA Res.">
        <title>Comparative genome and transcriptome analyses reveal adaptations to opportunistic infections in woody plant degrading pathogens of Botryosphaeriaceae.</title>
        <authorList>
            <person name="Yan J.Y."/>
            <person name="Zhao W.S."/>
            <person name="Chen Z."/>
            <person name="Xing Q.K."/>
            <person name="Zhang W."/>
            <person name="Chethana K.W.T."/>
            <person name="Xue M.F."/>
            <person name="Xu J.P."/>
            <person name="Phillips A.J.L."/>
            <person name="Wang Y."/>
            <person name="Liu J.H."/>
            <person name="Liu M."/>
            <person name="Zhou Y."/>
            <person name="Jayawardena R.S."/>
            <person name="Manawasinghe I.S."/>
            <person name="Huang J.B."/>
            <person name="Qiao G.H."/>
            <person name="Fu C.Y."/>
            <person name="Guo F.F."/>
            <person name="Dissanayake A.J."/>
            <person name="Peng Y.L."/>
            <person name="Hyde K.D."/>
            <person name="Li X.H."/>
        </authorList>
    </citation>
    <scope>NUCLEOTIDE SEQUENCE</scope>
    <source>
        <strain evidence="3">CSS-01s</strain>
    </source>
</reference>
<gene>
    <name evidence="3" type="ORF">BFW01_g10944</name>
    <name evidence="2" type="ORF">DBV05_g12362</name>
</gene>
<keyword evidence="4" id="KW-1185">Reference proteome</keyword>
<feature type="compositionally biased region" description="Low complexity" evidence="1">
    <location>
        <begin position="30"/>
        <end position="48"/>
    </location>
</feature>
<proteinExistence type="predicted"/>
<dbReference type="Proteomes" id="UP000627934">
    <property type="component" value="Unassembled WGS sequence"/>
</dbReference>
<dbReference type="EMBL" id="MDYX01000024">
    <property type="protein sequence ID" value="KAF9629741.1"/>
    <property type="molecule type" value="Genomic_DNA"/>
</dbReference>
<sequence length="105" mass="11750">MAFYFDDFLTAGDAEQAVRYKFSHVDVRPGSAASESSAGSSSKNSTTSLIRDNNTRSKLVKNTARYATPVACATWPCKAPRVEEMNRNQFSQYHAHRMGYSYLNL</sequence>
<reference evidence="2 4" key="3">
    <citation type="journal article" date="2019" name="Sci. Rep.">
        <title>A multi-omics analysis of the grapevine pathogen Lasiodiplodia theobromae reveals that temperature affects the expression of virulence- and pathogenicity-related genes.</title>
        <authorList>
            <person name="Felix C."/>
            <person name="Meneses R."/>
            <person name="Goncalves M.F.M."/>
            <person name="Tilleman L."/>
            <person name="Duarte A.S."/>
            <person name="Jorrin-Novo J.V."/>
            <person name="Van de Peer Y."/>
            <person name="Deforce D."/>
            <person name="Van Nieuwerburgh F."/>
            <person name="Esteves A.C."/>
            <person name="Alves A."/>
        </authorList>
    </citation>
    <scope>NUCLEOTIDE SEQUENCE [LARGE SCALE GENOMIC DNA]</scope>
    <source>
        <strain evidence="2 4">LA-SOL3</strain>
    </source>
</reference>
<evidence type="ECO:0000313" key="2">
    <source>
        <dbReference type="EMBL" id="KAB2568968.1"/>
    </source>
</evidence>
<dbReference type="AlphaFoldDB" id="A0A5N5CUD8"/>
<reference evidence="3" key="1">
    <citation type="submission" date="2016-08" db="EMBL/GenBank/DDBJ databases">
        <authorList>
            <person name="Yan J."/>
        </authorList>
    </citation>
    <scope>NUCLEOTIDE SEQUENCE</scope>
    <source>
        <strain evidence="3">CSS-01s</strain>
    </source>
</reference>
<dbReference type="OrthoDB" id="3919477at2759"/>
<dbReference type="Proteomes" id="UP000325902">
    <property type="component" value="Unassembled WGS sequence"/>
</dbReference>
<accession>A0A5N5CUD8</accession>
<comment type="caution">
    <text evidence="2">The sequence shown here is derived from an EMBL/GenBank/DDBJ whole genome shotgun (WGS) entry which is preliminary data.</text>
</comment>
<protein>
    <submittedName>
        <fullName evidence="2">Uncharacterized protein</fullName>
    </submittedName>
</protein>
<organism evidence="2 4">
    <name type="scientific">Lasiodiplodia theobromae</name>
    <dbReference type="NCBI Taxonomy" id="45133"/>
    <lineage>
        <taxon>Eukaryota</taxon>
        <taxon>Fungi</taxon>
        <taxon>Dikarya</taxon>
        <taxon>Ascomycota</taxon>
        <taxon>Pezizomycotina</taxon>
        <taxon>Dothideomycetes</taxon>
        <taxon>Dothideomycetes incertae sedis</taxon>
        <taxon>Botryosphaeriales</taxon>
        <taxon>Botryosphaeriaceae</taxon>
        <taxon>Lasiodiplodia</taxon>
    </lineage>
</organism>
<feature type="region of interest" description="Disordered" evidence="1">
    <location>
        <begin position="29"/>
        <end position="56"/>
    </location>
</feature>